<reference evidence="6" key="1">
    <citation type="journal article" date="2007" name="Nature">
        <title>The grapevine genome sequence suggests ancestral hexaploidization in major angiosperm phyla.</title>
        <authorList>
            <consortium name="The French-Italian Public Consortium for Grapevine Genome Characterization."/>
            <person name="Jaillon O."/>
            <person name="Aury J.-M."/>
            <person name="Noel B."/>
            <person name="Policriti A."/>
            <person name="Clepet C."/>
            <person name="Casagrande A."/>
            <person name="Choisne N."/>
            <person name="Aubourg S."/>
            <person name="Vitulo N."/>
            <person name="Jubin C."/>
            <person name="Vezzi A."/>
            <person name="Legeai F."/>
            <person name="Hugueney P."/>
            <person name="Dasilva C."/>
            <person name="Horner D."/>
            <person name="Mica E."/>
            <person name="Jublot D."/>
            <person name="Poulain J."/>
            <person name="Bruyere C."/>
            <person name="Billault A."/>
            <person name="Segurens B."/>
            <person name="Gouyvenoux M."/>
            <person name="Ugarte E."/>
            <person name="Cattonaro F."/>
            <person name="Anthouard V."/>
            <person name="Vico V."/>
            <person name="Del Fabbro C."/>
            <person name="Alaux M."/>
            <person name="Di Gaspero G."/>
            <person name="Dumas V."/>
            <person name="Felice N."/>
            <person name="Paillard S."/>
            <person name="Juman I."/>
            <person name="Moroldo M."/>
            <person name="Scalabrin S."/>
            <person name="Canaguier A."/>
            <person name="Le Clainche I."/>
            <person name="Malacrida G."/>
            <person name="Durand E."/>
            <person name="Pesole G."/>
            <person name="Laucou V."/>
            <person name="Chatelet P."/>
            <person name="Merdinoglu D."/>
            <person name="Delledonne M."/>
            <person name="Pezzotti M."/>
            <person name="Lecharny A."/>
            <person name="Scarpelli C."/>
            <person name="Artiguenave F."/>
            <person name="Pe M.E."/>
            <person name="Valle G."/>
            <person name="Morgante M."/>
            <person name="Caboche M."/>
            <person name="Adam-Blondon A.-F."/>
            <person name="Weissenbach J."/>
            <person name="Quetier F."/>
            <person name="Wincker P."/>
        </authorList>
    </citation>
    <scope>NUCLEOTIDE SEQUENCE [LARGE SCALE GENOMIC DNA]</scope>
    <source>
        <strain evidence="6">cv. Pinot noir / PN40024</strain>
    </source>
</reference>
<organism evidence="5 6">
    <name type="scientific">Vitis vinifera</name>
    <name type="common">Grape</name>
    <dbReference type="NCBI Taxonomy" id="29760"/>
    <lineage>
        <taxon>Eukaryota</taxon>
        <taxon>Viridiplantae</taxon>
        <taxon>Streptophyta</taxon>
        <taxon>Embryophyta</taxon>
        <taxon>Tracheophyta</taxon>
        <taxon>Spermatophyta</taxon>
        <taxon>Magnoliopsida</taxon>
        <taxon>eudicotyledons</taxon>
        <taxon>Gunneridae</taxon>
        <taxon>Pentapetalae</taxon>
        <taxon>rosids</taxon>
        <taxon>Vitales</taxon>
        <taxon>Vitaceae</taxon>
        <taxon>Viteae</taxon>
        <taxon>Vitis</taxon>
    </lineage>
</organism>
<dbReference type="SUPFAM" id="SSF55307">
    <property type="entry name" value="Tubulin C-terminal domain-like"/>
    <property type="match status" value="1"/>
</dbReference>
<evidence type="ECO:0000256" key="4">
    <source>
        <dbReference type="ARBA" id="ARBA00023134"/>
    </source>
</evidence>
<dbReference type="Proteomes" id="UP000009183">
    <property type="component" value="Chromosome 12"/>
</dbReference>
<dbReference type="Gene3D" id="3.40.50.1440">
    <property type="entry name" value="Tubulin/FtsZ, GTPase domain"/>
    <property type="match status" value="1"/>
</dbReference>
<evidence type="ECO:0000313" key="6">
    <source>
        <dbReference type="Proteomes" id="UP000009183"/>
    </source>
</evidence>
<gene>
    <name evidence="5" type="ordered locus">VIT_12s0057g00040</name>
</gene>
<evidence type="ECO:0000256" key="1">
    <source>
        <dbReference type="ARBA" id="ARBA00009636"/>
    </source>
</evidence>
<keyword evidence="3" id="KW-0547">Nucleotide-binding</keyword>
<accession>F6HHI3</accession>
<evidence type="ECO:0000256" key="3">
    <source>
        <dbReference type="ARBA" id="ARBA00022741"/>
    </source>
</evidence>
<dbReference type="PANTHER" id="PTHR11588">
    <property type="entry name" value="TUBULIN"/>
    <property type="match status" value="1"/>
</dbReference>
<keyword evidence="4" id="KW-0342">GTP-binding</keyword>
<sequence length="60" mass="6919">MALLFFDGAFTVDMTEFQTNPVLYPRIHFMLSSYALFIFTGKDYHEQLSMAKITNSAFEA</sequence>
<dbReference type="PaxDb" id="29760-VIT_12s0057g00040.t01"/>
<dbReference type="eggNOG" id="KOG1376">
    <property type="taxonomic scope" value="Eukaryota"/>
</dbReference>
<evidence type="ECO:0000256" key="2">
    <source>
        <dbReference type="ARBA" id="ARBA00022701"/>
    </source>
</evidence>
<evidence type="ECO:0000313" key="5">
    <source>
        <dbReference type="EMBL" id="CCB51679.1"/>
    </source>
</evidence>
<proteinExistence type="inferred from homology"/>
<keyword evidence="2" id="KW-0493">Microtubule</keyword>
<dbReference type="EMBL" id="FN595759">
    <property type="protein sequence ID" value="CCB51679.1"/>
    <property type="molecule type" value="Genomic_DNA"/>
</dbReference>
<dbReference type="AlphaFoldDB" id="F6HHI3"/>
<dbReference type="InterPro" id="IPR036525">
    <property type="entry name" value="Tubulin/FtsZ_GTPase_sf"/>
</dbReference>
<dbReference type="GO" id="GO:0007017">
    <property type="term" value="P:microtubule-based process"/>
    <property type="evidence" value="ECO:0007669"/>
    <property type="project" value="InterPro"/>
</dbReference>
<dbReference type="GO" id="GO:0005525">
    <property type="term" value="F:GTP binding"/>
    <property type="evidence" value="ECO:0007669"/>
    <property type="project" value="UniProtKB-KW"/>
</dbReference>
<dbReference type="InterPro" id="IPR008280">
    <property type="entry name" value="Tub_FtsZ_C"/>
</dbReference>
<dbReference type="GO" id="GO:0005874">
    <property type="term" value="C:microtubule"/>
    <property type="evidence" value="ECO:0007669"/>
    <property type="project" value="UniProtKB-KW"/>
</dbReference>
<comment type="similarity">
    <text evidence="1">Belongs to the tubulin family.</text>
</comment>
<dbReference type="STRING" id="29760.F6HHI3"/>
<name>F6HHI3_VITVI</name>
<protein>
    <submittedName>
        <fullName evidence="5">Uncharacterized protein</fullName>
    </submittedName>
</protein>
<keyword evidence="6" id="KW-1185">Reference proteome</keyword>
<dbReference type="HOGENOM" id="CLU_176569_0_0_1"/>
<dbReference type="InParanoid" id="F6HHI3"/>
<dbReference type="OrthoDB" id="422583at2759"/>
<dbReference type="InterPro" id="IPR000217">
    <property type="entry name" value="Tubulin"/>
</dbReference>